<evidence type="ECO:0000256" key="2">
    <source>
        <dbReference type="ARBA" id="ARBA00008639"/>
    </source>
</evidence>
<sequence>MNKEEIENLFNGIPRVNLGFFPTPLYKAERISEELGINLYLKRDDITGPSVFGGNKIRKLEFLLGDAIKKGATHIITYGATQSNHAMQTAIASNILGLKPILYLSALVYNEGDLRSNLFLDSILDAEIHIIDLESGMTDDDGEEIGIKMAEEREKELLKEGKKAYEIPGGGSTNIGSLGFAKGFLELVGQVEEQEIGKIDYIFATAGSGGTLAGILAGRAIANCDCKVIGMGVSPKDENYVKRVISLANEGLSLLDNSKKVEKEGFVVDDSYAGKGYEIPSKEASNAIKYFARKEGIFLDPVYTGKAMAGLLDYVKKGIIPQNSNVIFWHTGGTTALFAENEIVGKLSD</sequence>
<dbReference type="Pfam" id="PF00291">
    <property type="entry name" value="PALP"/>
    <property type="match status" value="1"/>
</dbReference>
<evidence type="ECO:0000256" key="1">
    <source>
        <dbReference type="ARBA" id="ARBA00001933"/>
    </source>
</evidence>
<dbReference type="Gene3D" id="3.40.50.1100">
    <property type="match status" value="2"/>
</dbReference>
<dbReference type="GO" id="GO:1901605">
    <property type="term" value="P:alpha-amino acid metabolic process"/>
    <property type="evidence" value="ECO:0007669"/>
    <property type="project" value="UniProtKB-ARBA"/>
</dbReference>
<dbReference type="RefSeq" id="WP_072743633.1">
    <property type="nucleotide sequence ID" value="NZ_FQXR01000004.1"/>
</dbReference>
<dbReference type="Proteomes" id="UP000184389">
    <property type="component" value="Unassembled WGS sequence"/>
</dbReference>
<dbReference type="OrthoDB" id="9801249at2"/>
<evidence type="ECO:0000256" key="5">
    <source>
        <dbReference type="PIRSR" id="PIRSR006278-2"/>
    </source>
</evidence>
<evidence type="ECO:0000259" key="6">
    <source>
        <dbReference type="Pfam" id="PF00291"/>
    </source>
</evidence>
<evidence type="ECO:0000313" key="7">
    <source>
        <dbReference type="EMBL" id="SHH76996.1"/>
    </source>
</evidence>
<accession>A0A1M5VP14</accession>
<dbReference type="AlphaFoldDB" id="A0A1M5VP14"/>
<dbReference type="InterPro" id="IPR036052">
    <property type="entry name" value="TrpB-like_PALP_sf"/>
</dbReference>
<dbReference type="GO" id="GO:0019148">
    <property type="term" value="F:D-cysteine desulfhydrase activity"/>
    <property type="evidence" value="ECO:0007669"/>
    <property type="project" value="TreeGrafter"/>
</dbReference>
<organism evidence="7 8">
    <name type="scientific">Sporanaerobacter acetigenes DSM 13106</name>
    <dbReference type="NCBI Taxonomy" id="1123281"/>
    <lineage>
        <taxon>Bacteria</taxon>
        <taxon>Bacillati</taxon>
        <taxon>Bacillota</taxon>
        <taxon>Tissierellia</taxon>
        <taxon>Tissierellales</taxon>
        <taxon>Sporanaerobacteraceae</taxon>
        <taxon>Sporanaerobacter</taxon>
    </lineage>
</organism>
<dbReference type="STRING" id="1123281.SAMN02745180_00986"/>
<feature type="domain" description="Tryptophan synthase beta chain-like PALP" evidence="6">
    <location>
        <begin position="18"/>
        <end position="332"/>
    </location>
</feature>
<reference evidence="7 8" key="1">
    <citation type="submission" date="2016-11" db="EMBL/GenBank/DDBJ databases">
        <authorList>
            <person name="Jaros S."/>
            <person name="Januszkiewicz K."/>
            <person name="Wedrychowicz H."/>
        </authorList>
    </citation>
    <scope>NUCLEOTIDE SEQUENCE [LARGE SCALE GENOMIC DNA]</scope>
    <source>
        <strain evidence="7 8">DSM 13106</strain>
    </source>
</reference>
<name>A0A1M5VP14_9FIRM</name>
<comment type="similarity">
    <text evidence="2">Belongs to the ACC deaminase/D-cysteine desulfhydrase family.</text>
</comment>
<feature type="active site" description="Nucleophile" evidence="4">
    <location>
        <position position="83"/>
    </location>
</feature>
<gene>
    <name evidence="7" type="ORF">SAMN02745180_00986</name>
</gene>
<feature type="modified residue" description="N6-(pyridoxal phosphate)lysine" evidence="5">
    <location>
        <position position="56"/>
    </location>
</feature>
<dbReference type="SUPFAM" id="SSF53686">
    <property type="entry name" value="Tryptophan synthase beta subunit-like PLP-dependent enzymes"/>
    <property type="match status" value="1"/>
</dbReference>
<keyword evidence="3 5" id="KW-0663">Pyridoxal phosphate</keyword>
<evidence type="ECO:0000256" key="4">
    <source>
        <dbReference type="PIRSR" id="PIRSR006278-1"/>
    </source>
</evidence>
<dbReference type="PANTHER" id="PTHR43780:SF2">
    <property type="entry name" value="1-AMINOCYCLOPROPANE-1-CARBOXYLATE DEAMINASE-RELATED"/>
    <property type="match status" value="1"/>
</dbReference>
<dbReference type="InterPro" id="IPR001926">
    <property type="entry name" value="TrpB-like_PALP"/>
</dbReference>
<keyword evidence="8" id="KW-1185">Reference proteome</keyword>
<dbReference type="PIRSF" id="PIRSF006278">
    <property type="entry name" value="ACCD_DCysDesulf"/>
    <property type="match status" value="1"/>
</dbReference>
<dbReference type="EMBL" id="FQXR01000004">
    <property type="protein sequence ID" value="SHH76996.1"/>
    <property type="molecule type" value="Genomic_DNA"/>
</dbReference>
<proteinExistence type="inferred from homology"/>
<evidence type="ECO:0000313" key="8">
    <source>
        <dbReference type="Proteomes" id="UP000184389"/>
    </source>
</evidence>
<comment type="cofactor">
    <cofactor evidence="1">
        <name>pyridoxal 5'-phosphate</name>
        <dbReference type="ChEBI" id="CHEBI:597326"/>
    </cofactor>
</comment>
<evidence type="ECO:0000256" key="3">
    <source>
        <dbReference type="ARBA" id="ARBA00022898"/>
    </source>
</evidence>
<dbReference type="InterPro" id="IPR027278">
    <property type="entry name" value="ACCD_DCysDesulf"/>
</dbReference>
<dbReference type="PANTHER" id="PTHR43780">
    <property type="entry name" value="1-AMINOCYCLOPROPANE-1-CARBOXYLATE DEAMINASE-RELATED"/>
    <property type="match status" value="1"/>
</dbReference>
<protein>
    <submittedName>
        <fullName evidence="7">L-cysteate sulfo-lyase</fullName>
    </submittedName>
</protein>
<keyword evidence="7" id="KW-0456">Lyase</keyword>